<sequence length="129" mass="14682">MKKMIVAITASFLLVCIAGFTIHQPSPGNKHFKKLRSKAKDNGPVWINSNRGYVHACDYVEHYYVVDGEPGDTYEWYWDPYSPGLPTQYLGSNNYADVQLSVGDVILVKVNSLNYGYYEYWDTAVPCEN</sequence>
<evidence type="ECO:0000313" key="2">
    <source>
        <dbReference type="EMBL" id="AXY72987.1"/>
    </source>
</evidence>
<dbReference type="KEGG" id="pseg:D3H65_02945"/>
<protein>
    <submittedName>
        <fullName evidence="2">Uncharacterized protein</fullName>
    </submittedName>
</protein>
<dbReference type="AlphaFoldDB" id="A0A3B7MHC7"/>
<organism evidence="2 3">
    <name type="scientific">Paraflavitalea soli</name>
    <dbReference type="NCBI Taxonomy" id="2315862"/>
    <lineage>
        <taxon>Bacteria</taxon>
        <taxon>Pseudomonadati</taxon>
        <taxon>Bacteroidota</taxon>
        <taxon>Chitinophagia</taxon>
        <taxon>Chitinophagales</taxon>
        <taxon>Chitinophagaceae</taxon>
        <taxon>Paraflavitalea</taxon>
    </lineage>
</organism>
<proteinExistence type="predicted"/>
<reference evidence="2 3" key="1">
    <citation type="submission" date="2018-09" db="EMBL/GenBank/DDBJ databases">
        <title>Genome sequencing of strain 6GH32-13.</title>
        <authorList>
            <person name="Weon H.-Y."/>
            <person name="Heo J."/>
            <person name="Kwon S.-W."/>
        </authorList>
    </citation>
    <scope>NUCLEOTIDE SEQUENCE [LARGE SCALE GENOMIC DNA]</scope>
    <source>
        <strain evidence="2 3">5GH32-13</strain>
    </source>
</reference>
<evidence type="ECO:0000256" key="1">
    <source>
        <dbReference type="SAM" id="SignalP"/>
    </source>
</evidence>
<dbReference type="Proteomes" id="UP000263900">
    <property type="component" value="Chromosome"/>
</dbReference>
<accession>A0A3B7MHC7</accession>
<gene>
    <name evidence="2" type="ORF">D3H65_02945</name>
</gene>
<dbReference type="RefSeq" id="WP_119048825.1">
    <property type="nucleotide sequence ID" value="NZ_CP032157.1"/>
</dbReference>
<feature type="signal peptide" evidence="1">
    <location>
        <begin position="1"/>
        <end position="23"/>
    </location>
</feature>
<evidence type="ECO:0000313" key="3">
    <source>
        <dbReference type="Proteomes" id="UP000263900"/>
    </source>
</evidence>
<keyword evidence="1" id="KW-0732">Signal</keyword>
<keyword evidence="3" id="KW-1185">Reference proteome</keyword>
<feature type="chain" id="PRO_5017562958" evidence="1">
    <location>
        <begin position="24"/>
        <end position="129"/>
    </location>
</feature>
<dbReference type="OrthoDB" id="2897833at2"/>
<name>A0A3B7MHC7_9BACT</name>
<dbReference type="EMBL" id="CP032157">
    <property type="protein sequence ID" value="AXY72987.1"/>
    <property type="molecule type" value="Genomic_DNA"/>
</dbReference>